<dbReference type="AlphaFoldDB" id="A0A371FGR2"/>
<name>A0A371FGR2_MUCPR</name>
<dbReference type="EMBL" id="QJKJ01009165">
    <property type="protein sequence ID" value="RDX77451.1"/>
    <property type="molecule type" value="Genomic_DNA"/>
</dbReference>
<accession>A0A371FGR2</accession>
<reference evidence="1" key="1">
    <citation type="submission" date="2018-05" db="EMBL/GenBank/DDBJ databases">
        <title>Draft genome of Mucuna pruriens seed.</title>
        <authorList>
            <person name="Nnadi N.E."/>
            <person name="Vos R."/>
            <person name="Hasami M.H."/>
            <person name="Devisetty U.K."/>
            <person name="Aguiy J.C."/>
        </authorList>
    </citation>
    <scope>NUCLEOTIDE SEQUENCE [LARGE SCALE GENOMIC DNA]</scope>
    <source>
        <strain evidence="1">JCA_2017</strain>
    </source>
</reference>
<feature type="non-terminal residue" evidence="1">
    <location>
        <position position="1"/>
    </location>
</feature>
<comment type="caution">
    <text evidence="1">The sequence shown here is derived from an EMBL/GenBank/DDBJ whole genome shotgun (WGS) entry which is preliminary data.</text>
</comment>
<keyword evidence="2" id="KW-1185">Reference proteome</keyword>
<dbReference type="Proteomes" id="UP000257109">
    <property type="component" value="Unassembled WGS sequence"/>
</dbReference>
<dbReference type="OrthoDB" id="1400091at2759"/>
<protein>
    <submittedName>
        <fullName evidence="1">Uncharacterized protein</fullName>
    </submittedName>
</protein>
<sequence>MHGNVHWLASKLAKFCQYTLTLHRSPSCFMSSFSTMFGQARVNVGPGASIQEWIQEGLSGLVGTQLGDSTPPYPGHFRRSDDILVIAQRAFLDDLPKASLEACPNTLIGFVGEQVEIRGTVDLQTTFSIGRDTKTILIKFTVVNTWASYNIILG</sequence>
<evidence type="ECO:0000313" key="2">
    <source>
        <dbReference type="Proteomes" id="UP000257109"/>
    </source>
</evidence>
<evidence type="ECO:0000313" key="1">
    <source>
        <dbReference type="EMBL" id="RDX77451.1"/>
    </source>
</evidence>
<gene>
    <name evidence="1" type="ORF">CR513_42424</name>
</gene>
<organism evidence="1 2">
    <name type="scientific">Mucuna pruriens</name>
    <name type="common">Velvet bean</name>
    <name type="synonym">Dolichos pruriens</name>
    <dbReference type="NCBI Taxonomy" id="157652"/>
    <lineage>
        <taxon>Eukaryota</taxon>
        <taxon>Viridiplantae</taxon>
        <taxon>Streptophyta</taxon>
        <taxon>Embryophyta</taxon>
        <taxon>Tracheophyta</taxon>
        <taxon>Spermatophyta</taxon>
        <taxon>Magnoliopsida</taxon>
        <taxon>eudicotyledons</taxon>
        <taxon>Gunneridae</taxon>
        <taxon>Pentapetalae</taxon>
        <taxon>rosids</taxon>
        <taxon>fabids</taxon>
        <taxon>Fabales</taxon>
        <taxon>Fabaceae</taxon>
        <taxon>Papilionoideae</taxon>
        <taxon>50 kb inversion clade</taxon>
        <taxon>NPAAA clade</taxon>
        <taxon>indigoferoid/millettioid clade</taxon>
        <taxon>Phaseoleae</taxon>
        <taxon>Mucuna</taxon>
    </lineage>
</organism>
<proteinExistence type="predicted"/>